<organism evidence="1">
    <name type="scientific">Spodoptera frugiperda</name>
    <name type="common">Fall armyworm</name>
    <dbReference type="NCBI Taxonomy" id="7108"/>
    <lineage>
        <taxon>Eukaryota</taxon>
        <taxon>Metazoa</taxon>
        <taxon>Ecdysozoa</taxon>
        <taxon>Arthropoda</taxon>
        <taxon>Hexapoda</taxon>
        <taxon>Insecta</taxon>
        <taxon>Pterygota</taxon>
        <taxon>Neoptera</taxon>
        <taxon>Endopterygota</taxon>
        <taxon>Lepidoptera</taxon>
        <taxon>Glossata</taxon>
        <taxon>Ditrysia</taxon>
        <taxon>Noctuoidea</taxon>
        <taxon>Noctuidae</taxon>
        <taxon>Amphipyrinae</taxon>
        <taxon>Spodoptera</taxon>
    </lineage>
</organism>
<reference evidence="1" key="1">
    <citation type="submission" date="2016-07" db="EMBL/GenBank/DDBJ databases">
        <authorList>
            <person name="Bretaudeau A."/>
        </authorList>
    </citation>
    <scope>NUCLEOTIDE SEQUENCE</scope>
    <source>
        <strain evidence="1">Rice</strain>
        <tissue evidence="1">Whole body</tissue>
    </source>
</reference>
<name>A0A2H1VA13_SPOFR</name>
<accession>A0A2H1VA13</accession>
<dbReference type="EMBL" id="ODYU01001456">
    <property type="protein sequence ID" value="SOQ37678.1"/>
    <property type="molecule type" value="Genomic_DNA"/>
</dbReference>
<gene>
    <name evidence="1" type="ORF">SFRICE_028824</name>
</gene>
<protein>
    <submittedName>
        <fullName evidence="1">SFRICE_028824</fullName>
    </submittedName>
</protein>
<proteinExistence type="predicted"/>
<sequence>MALATVPKYRKLIKVNKHGKYPVISSNNSVSDHMENHSVTSLALGEARGSVRLLLTKHYLVPTPAFRAGVPVNPLGSPQLWIRRQPYWAQDNTENHPMTFLALGEARGSVRLLLTKNHPVPTPAFRTGAPVNPLGSPQLRWKNTLNNHLYQPLRRTKNDIRHVILVLQNIKKPNVVSLLPYTGHISRLRATTEKFFDKPKRAYSTEFGNVPIIWQ</sequence>
<dbReference type="AlphaFoldDB" id="A0A2H1VA13"/>
<evidence type="ECO:0000313" key="1">
    <source>
        <dbReference type="EMBL" id="SOQ37678.1"/>
    </source>
</evidence>